<evidence type="ECO:0000259" key="1">
    <source>
        <dbReference type="Pfam" id="PF13298"/>
    </source>
</evidence>
<dbReference type="EMBL" id="CADCVO010000502">
    <property type="protein sequence ID" value="CAA9516649.1"/>
    <property type="molecule type" value="Genomic_DNA"/>
</dbReference>
<accession>A0A6J4T8A3</accession>
<evidence type="ECO:0000313" key="2">
    <source>
        <dbReference type="EMBL" id="CAA9516649.1"/>
    </source>
</evidence>
<dbReference type="PANTHER" id="PTHR39465">
    <property type="entry name" value="DNA LIGASE D, 3'-PHOSPHOESTERASE DOMAIN"/>
    <property type="match status" value="1"/>
</dbReference>
<gene>
    <name evidence="2" type="ORF">AVDCRST_MAG13-3115</name>
</gene>
<sequence length="164" mass="17474">MAEPARFVVQLHDATTLHFDLRLEVDGVLRSWAVPKGLSLDPRDRRLAVPVPDHELAHGDFEGVLPDAPRGSGAVIVWDHGLFRPLGDGPVAAALDAGHAAVRLDGIKLAGGWALTRVATGADPRWIVVKMRDEHADPGRDIVAERPESVVSGRTIAQLVAGAS</sequence>
<proteinExistence type="predicted"/>
<protein>
    <submittedName>
        <fullName evidence="2">DNA_ligase_IV_Ku-like</fullName>
        <ecNumber evidence="2">6.5.1.1</ecNumber>
    </submittedName>
</protein>
<reference evidence="2" key="1">
    <citation type="submission" date="2020-02" db="EMBL/GenBank/DDBJ databases">
        <authorList>
            <person name="Meier V. D."/>
        </authorList>
    </citation>
    <scope>NUCLEOTIDE SEQUENCE</scope>
    <source>
        <strain evidence="2">AVDCRST_MAG13</strain>
    </source>
</reference>
<organism evidence="2">
    <name type="scientific">uncultured Solirubrobacteraceae bacterium</name>
    <dbReference type="NCBI Taxonomy" id="1162706"/>
    <lineage>
        <taxon>Bacteria</taxon>
        <taxon>Bacillati</taxon>
        <taxon>Actinomycetota</taxon>
        <taxon>Thermoleophilia</taxon>
        <taxon>Solirubrobacterales</taxon>
        <taxon>Solirubrobacteraceae</taxon>
        <taxon>environmental samples</taxon>
    </lineage>
</organism>
<feature type="domain" description="DNA ligase D 3'-phosphoesterase" evidence="1">
    <location>
        <begin position="10"/>
        <end position="117"/>
    </location>
</feature>
<dbReference type="Pfam" id="PF13298">
    <property type="entry name" value="LigD_N"/>
    <property type="match status" value="1"/>
</dbReference>
<keyword evidence="2" id="KW-0436">Ligase</keyword>
<dbReference type="InterPro" id="IPR014144">
    <property type="entry name" value="LigD_PE_domain"/>
</dbReference>
<name>A0A6J4T8A3_9ACTN</name>
<dbReference type="NCBIfam" id="TIGR02777">
    <property type="entry name" value="LigD_PE_dom"/>
    <property type="match status" value="1"/>
</dbReference>
<dbReference type="AlphaFoldDB" id="A0A6J4T8A3"/>
<dbReference type="PANTHER" id="PTHR39465:SF1">
    <property type="entry name" value="DNA LIGASE D 3'-PHOSPHOESTERASE DOMAIN-CONTAINING PROTEIN"/>
    <property type="match status" value="1"/>
</dbReference>
<dbReference type="EC" id="6.5.1.1" evidence="2"/>
<dbReference type="GO" id="GO:0003910">
    <property type="term" value="F:DNA ligase (ATP) activity"/>
    <property type="evidence" value="ECO:0007669"/>
    <property type="project" value="UniProtKB-EC"/>
</dbReference>